<proteinExistence type="predicted"/>
<organism evidence="1">
    <name type="scientific">Harvfovirus sp</name>
    <dbReference type="NCBI Taxonomy" id="2487768"/>
    <lineage>
        <taxon>Viruses</taxon>
        <taxon>Varidnaviria</taxon>
        <taxon>Bamfordvirae</taxon>
        <taxon>Nucleocytoviricota</taxon>
        <taxon>Megaviricetes</taxon>
        <taxon>Imitervirales</taxon>
        <taxon>Mimiviridae</taxon>
        <taxon>Klosneuvirinae</taxon>
    </lineage>
</organism>
<reference evidence="1" key="1">
    <citation type="submission" date="2018-10" db="EMBL/GenBank/DDBJ databases">
        <title>Hidden diversity of soil giant viruses.</title>
        <authorList>
            <person name="Schulz F."/>
            <person name="Alteio L."/>
            <person name="Goudeau D."/>
            <person name="Ryan E.M."/>
            <person name="Malmstrom R.R."/>
            <person name="Blanchard J."/>
            <person name="Woyke T."/>
        </authorList>
    </citation>
    <scope>NUCLEOTIDE SEQUENCE</scope>
    <source>
        <strain evidence="1">HAV1</strain>
    </source>
</reference>
<dbReference type="EMBL" id="MK072252">
    <property type="protein sequence ID" value="AYV80905.1"/>
    <property type="molecule type" value="Genomic_DNA"/>
</dbReference>
<protein>
    <submittedName>
        <fullName evidence="1">Uncharacterized protein</fullName>
    </submittedName>
</protein>
<name>A0A3G5A120_9VIRU</name>
<accession>A0A3G5A120</accession>
<sequence>MSAPNDWKTTETDTIELIWKDKIRYSRTTEFKCKKCKISEDICPCAQTNFIENLTYDDLNLRKQFFNPNWRNIFYPELNNLWIVTTWKYNSKYRKCYACAGTLPFCFCNKKQTIANFSPDELIKYWKERNVDYKSNWKIFERANIEKIYAMSQRTVNKDEFIEKFTFEELELFRRLVNSNWRELYRDDILNIYAERKQLERIPCICDALMEEFIRTCSESDLIIYWQKKSRI</sequence>
<evidence type="ECO:0000313" key="1">
    <source>
        <dbReference type="EMBL" id="AYV80905.1"/>
    </source>
</evidence>
<gene>
    <name evidence="1" type="ORF">Harvfovirus10_3</name>
</gene>